<feature type="compositionally biased region" description="Basic and acidic residues" evidence="2">
    <location>
        <begin position="1110"/>
        <end position="1124"/>
    </location>
</feature>
<feature type="coiled-coil region" evidence="1">
    <location>
        <begin position="235"/>
        <end position="262"/>
    </location>
</feature>
<evidence type="ECO:0000256" key="2">
    <source>
        <dbReference type="SAM" id="MobiDB-lite"/>
    </source>
</evidence>
<dbReference type="GO" id="GO:0007076">
    <property type="term" value="P:mitotic chromosome condensation"/>
    <property type="evidence" value="ECO:0007669"/>
    <property type="project" value="TreeGrafter"/>
</dbReference>
<evidence type="ECO:0000313" key="3">
    <source>
        <dbReference type="EMBL" id="PIK36289.1"/>
    </source>
</evidence>
<reference evidence="3 4" key="1">
    <citation type="journal article" date="2017" name="PLoS Biol.">
        <title>The sea cucumber genome provides insights into morphological evolution and visceral regeneration.</title>
        <authorList>
            <person name="Zhang X."/>
            <person name="Sun L."/>
            <person name="Yuan J."/>
            <person name="Sun Y."/>
            <person name="Gao Y."/>
            <person name="Zhang L."/>
            <person name="Li S."/>
            <person name="Dai H."/>
            <person name="Hamel J.F."/>
            <person name="Liu C."/>
            <person name="Yu Y."/>
            <person name="Liu S."/>
            <person name="Lin W."/>
            <person name="Guo K."/>
            <person name="Jin S."/>
            <person name="Xu P."/>
            <person name="Storey K.B."/>
            <person name="Huan P."/>
            <person name="Zhang T."/>
            <person name="Zhou Y."/>
            <person name="Zhang J."/>
            <person name="Lin C."/>
            <person name="Li X."/>
            <person name="Xing L."/>
            <person name="Huo D."/>
            <person name="Sun M."/>
            <person name="Wang L."/>
            <person name="Mercier A."/>
            <person name="Li F."/>
            <person name="Yang H."/>
            <person name="Xiang J."/>
        </authorList>
    </citation>
    <scope>NUCLEOTIDE SEQUENCE [LARGE SCALE GENOMIC DNA]</scope>
    <source>
        <strain evidence="3">Shaxun</strain>
        <tissue evidence="3">Muscle</tissue>
    </source>
</reference>
<dbReference type="OrthoDB" id="5982442at2759"/>
<keyword evidence="1" id="KW-0175">Coiled coil</keyword>
<feature type="coiled-coil region" evidence="1">
    <location>
        <begin position="300"/>
        <end position="495"/>
    </location>
</feature>
<dbReference type="Proteomes" id="UP000230750">
    <property type="component" value="Unassembled WGS sequence"/>
</dbReference>
<comment type="caution">
    <text evidence="3">The sequence shown here is derived from an EMBL/GenBank/DDBJ whole genome shotgun (WGS) entry which is preliminary data.</text>
</comment>
<feature type="compositionally biased region" description="Polar residues" evidence="2">
    <location>
        <begin position="1044"/>
        <end position="1055"/>
    </location>
</feature>
<dbReference type="GO" id="GO:0003682">
    <property type="term" value="F:chromatin binding"/>
    <property type="evidence" value="ECO:0007669"/>
    <property type="project" value="TreeGrafter"/>
</dbReference>
<feature type="compositionally biased region" description="Basic and acidic residues" evidence="2">
    <location>
        <begin position="971"/>
        <end position="995"/>
    </location>
</feature>
<feature type="region of interest" description="Disordered" evidence="2">
    <location>
        <begin position="971"/>
        <end position="999"/>
    </location>
</feature>
<dbReference type="EMBL" id="MRZV01001704">
    <property type="protein sequence ID" value="PIK36289.1"/>
    <property type="molecule type" value="Genomic_DNA"/>
</dbReference>
<dbReference type="AlphaFoldDB" id="A0A2G8JKQ6"/>
<dbReference type="PANTHER" id="PTHR43941:SF1">
    <property type="entry name" value="STRUCTURAL MAINTENANCE OF CHROMOSOMES PROTEIN 2"/>
    <property type="match status" value="1"/>
</dbReference>
<proteinExistence type="predicted"/>
<feature type="coiled-coil region" evidence="1">
    <location>
        <begin position="12"/>
        <end position="211"/>
    </location>
</feature>
<feature type="region of interest" description="Disordered" evidence="2">
    <location>
        <begin position="1018"/>
        <end position="1191"/>
    </location>
</feature>
<organism evidence="3 4">
    <name type="scientific">Stichopus japonicus</name>
    <name type="common">Sea cucumber</name>
    <dbReference type="NCBI Taxonomy" id="307972"/>
    <lineage>
        <taxon>Eukaryota</taxon>
        <taxon>Metazoa</taxon>
        <taxon>Echinodermata</taxon>
        <taxon>Eleutherozoa</taxon>
        <taxon>Echinozoa</taxon>
        <taxon>Holothuroidea</taxon>
        <taxon>Aspidochirotacea</taxon>
        <taxon>Aspidochirotida</taxon>
        <taxon>Stichopodidae</taxon>
        <taxon>Apostichopus</taxon>
    </lineage>
</organism>
<feature type="compositionally biased region" description="Basic and acidic residues" evidence="2">
    <location>
        <begin position="1134"/>
        <end position="1156"/>
    </location>
</feature>
<dbReference type="PANTHER" id="PTHR43941">
    <property type="entry name" value="STRUCTURAL MAINTENANCE OF CHROMOSOMES PROTEIN 2"/>
    <property type="match status" value="1"/>
</dbReference>
<dbReference type="GO" id="GO:0000793">
    <property type="term" value="C:condensed chromosome"/>
    <property type="evidence" value="ECO:0007669"/>
    <property type="project" value="TreeGrafter"/>
</dbReference>
<dbReference type="GO" id="GO:0000796">
    <property type="term" value="C:condensin complex"/>
    <property type="evidence" value="ECO:0007669"/>
    <property type="project" value="TreeGrafter"/>
</dbReference>
<evidence type="ECO:0000313" key="4">
    <source>
        <dbReference type="Proteomes" id="UP000230750"/>
    </source>
</evidence>
<name>A0A2G8JKQ6_STIJA</name>
<feature type="compositionally biased region" description="Polar residues" evidence="2">
    <location>
        <begin position="1175"/>
        <end position="1185"/>
    </location>
</feature>
<keyword evidence="4" id="KW-1185">Reference proteome</keyword>
<protein>
    <submittedName>
        <fullName evidence="3">Putative trichohyalin</fullName>
    </submittedName>
</protein>
<accession>A0A2G8JKQ6</accession>
<dbReference type="GO" id="GO:0000785">
    <property type="term" value="C:chromatin"/>
    <property type="evidence" value="ECO:0007669"/>
    <property type="project" value="TreeGrafter"/>
</dbReference>
<gene>
    <name evidence="3" type="ORF">BSL78_26889</name>
</gene>
<evidence type="ECO:0000256" key="1">
    <source>
        <dbReference type="SAM" id="Coils"/>
    </source>
</evidence>
<sequence>MNISWVLVDEVCEVLSSELASAKDGLENTQEELRNVTADKRSAQQQQTYWEGEAKRIAGERDGLAKSLEIAKEDFSKERDQLEEKYLEIKDLMKDAKLEKNKYLTRCQELETMLQRANDDLKTHTEKHQDEMEEWKTTCDRLSSNLGRKDSQVTELNDRFNEAHKQISELKVNLQDAVDKQEKLLEYRDEADKLKQENEKLVQEHGEDQQVINLLEMQKNILSQSQAAGVPKHSAEQMQADIDHLKAELGLAEDKIAELREELAARDKMQTEVDGNGIVTWSARSTPAFCERCSSFKEQVNNLKQMNELLSGKLEKLDSLNTSNSELQHATNVAEERLKELTMKNRSMDDLNNLLNQKISQLEKEKAEMLISNSKGEVITKAEYDQLQSEKYKVELNYESLKQQYVELQNKHKQCMSDQLSQSLGLTGSPPVRRDQVEDLRKYRQENDILQRQIELLRSQCVLADNGKKRAEDRIRDLERELIELQKQLSVERERNITTPEMEAALKTQIQDRDQIIRQLQTDVATKNVALENCQRDCDNRLTEKRREMDRLLKEKEEWNTLRRKLEQDKVVLEIKVQELQLLLDQLNNEKPRLLQNRDSHFTQLEEEAHQANKNIKKLQIDIENLEDQLKQKDQELLTLRLRQNSDLDTLQEANSRQTKEIQLNTLKKENQVTEMKQEIQRKNEEFRDLLQEKTQKEIELEQVRSEASRTVEHLTSIVERQENEISNLREEMTDKEDQLKGLKNSQTTDVESLKEMLNEANREISKRRTERDSSINEMEELMKKQEEEYRKIIAKKEKMIAVLTDEMEEERTKKPGLQQSMDEVEQELFEVRSELQRVNGTIRLRESQLGEQERSLNEAEVLNQKLQKEVKLLTKDKEAEIQERNQIVSEMQQKLDEMINENRVLQEVNKTIEERKGGSDGRIKRLEDKVKGQIEEMQGLNKQLANLQTRNRKLDQNNEGLQKELEELREDKSKCKQCEQSKGQFEKMTKQKETLEEENEDLIREIERLESLLNIHMQDGKQEQKTTPVLKSKIPLRDKDGSRQSSGAPTPKESQSPKDGKAANPQQLAQALRRLSTKPGAKANKLSPNVSDSDERRKSRDMPAVSGYDESRRTSLNDLEARIQRLSSSQQKSMKDLKKSSLKPESDSKSSEKTTPRKQAHFVLPSSKKFDKSPASTLSASLGNSRKEEK</sequence>
<dbReference type="Gene3D" id="1.10.287.1490">
    <property type="match status" value="1"/>
</dbReference>